<feature type="transmembrane region" description="Helical" evidence="1">
    <location>
        <begin position="12"/>
        <end position="33"/>
    </location>
</feature>
<proteinExistence type="predicted"/>
<organism evidence="2 3">
    <name type="scientific">Tothia fuscella</name>
    <dbReference type="NCBI Taxonomy" id="1048955"/>
    <lineage>
        <taxon>Eukaryota</taxon>
        <taxon>Fungi</taxon>
        <taxon>Dikarya</taxon>
        <taxon>Ascomycota</taxon>
        <taxon>Pezizomycotina</taxon>
        <taxon>Dothideomycetes</taxon>
        <taxon>Pleosporomycetidae</taxon>
        <taxon>Venturiales</taxon>
        <taxon>Cylindrosympodiaceae</taxon>
        <taxon>Tothia</taxon>
    </lineage>
</organism>
<keyword evidence="1" id="KW-0812">Transmembrane</keyword>
<reference evidence="2" key="1">
    <citation type="journal article" date="2020" name="Stud. Mycol.">
        <title>101 Dothideomycetes genomes: a test case for predicting lifestyles and emergence of pathogens.</title>
        <authorList>
            <person name="Haridas S."/>
            <person name="Albert R."/>
            <person name="Binder M."/>
            <person name="Bloem J."/>
            <person name="Labutti K."/>
            <person name="Salamov A."/>
            <person name="Andreopoulos B."/>
            <person name="Baker S."/>
            <person name="Barry K."/>
            <person name="Bills G."/>
            <person name="Bluhm B."/>
            <person name="Cannon C."/>
            <person name="Castanera R."/>
            <person name="Culley D."/>
            <person name="Daum C."/>
            <person name="Ezra D."/>
            <person name="Gonzalez J."/>
            <person name="Henrissat B."/>
            <person name="Kuo A."/>
            <person name="Liang C."/>
            <person name="Lipzen A."/>
            <person name="Lutzoni F."/>
            <person name="Magnuson J."/>
            <person name="Mondo S."/>
            <person name="Nolan M."/>
            <person name="Ohm R."/>
            <person name="Pangilinan J."/>
            <person name="Park H.-J."/>
            <person name="Ramirez L."/>
            <person name="Alfaro M."/>
            <person name="Sun H."/>
            <person name="Tritt A."/>
            <person name="Yoshinaga Y."/>
            <person name="Zwiers L.-H."/>
            <person name="Turgeon B."/>
            <person name="Goodwin S."/>
            <person name="Spatafora J."/>
            <person name="Crous P."/>
            <person name="Grigoriev I."/>
        </authorList>
    </citation>
    <scope>NUCLEOTIDE SEQUENCE</scope>
    <source>
        <strain evidence="2">CBS 130266</strain>
    </source>
</reference>
<evidence type="ECO:0000256" key="1">
    <source>
        <dbReference type="SAM" id="Phobius"/>
    </source>
</evidence>
<name>A0A9P4NXT7_9PEZI</name>
<accession>A0A9P4NXT7</accession>
<comment type="caution">
    <text evidence="2">The sequence shown here is derived from an EMBL/GenBank/DDBJ whole genome shotgun (WGS) entry which is preliminary data.</text>
</comment>
<evidence type="ECO:0000313" key="2">
    <source>
        <dbReference type="EMBL" id="KAF2433635.1"/>
    </source>
</evidence>
<feature type="transmembrane region" description="Helical" evidence="1">
    <location>
        <begin position="109"/>
        <end position="135"/>
    </location>
</feature>
<dbReference type="AlphaFoldDB" id="A0A9P4NXT7"/>
<keyword evidence="1" id="KW-0472">Membrane</keyword>
<feature type="transmembrane region" description="Helical" evidence="1">
    <location>
        <begin position="179"/>
        <end position="197"/>
    </location>
</feature>
<keyword evidence="1" id="KW-1133">Transmembrane helix</keyword>
<dbReference type="Proteomes" id="UP000800235">
    <property type="component" value="Unassembled WGS sequence"/>
</dbReference>
<protein>
    <submittedName>
        <fullName evidence="2">Uncharacterized protein</fullName>
    </submittedName>
</protein>
<feature type="transmembrane region" description="Helical" evidence="1">
    <location>
        <begin position="40"/>
        <end position="58"/>
    </location>
</feature>
<keyword evidence="3" id="KW-1185">Reference proteome</keyword>
<dbReference type="OrthoDB" id="28755at2759"/>
<evidence type="ECO:0000313" key="3">
    <source>
        <dbReference type="Proteomes" id="UP000800235"/>
    </source>
</evidence>
<dbReference type="EMBL" id="MU007020">
    <property type="protein sequence ID" value="KAF2433635.1"/>
    <property type="molecule type" value="Genomic_DNA"/>
</dbReference>
<dbReference type="PANTHER" id="PTHR37490">
    <property type="entry name" value="EXPRESSED PROTEIN"/>
    <property type="match status" value="1"/>
</dbReference>
<feature type="transmembrane region" description="Helical" evidence="1">
    <location>
        <begin position="246"/>
        <end position="266"/>
    </location>
</feature>
<gene>
    <name evidence="2" type="ORF">EJ08DRAFT_647313</name>
</gene>
<sequence length="548" mass="61385">MSLRVPPGPVDSTFQGAYLRPILIAFACIVILWDEYRLEVNGLLFAIPAIILSGTANACRPSNQFAFEQEAVTTHHTQFQFFGLSCGFFISLTWCWAKGEYVPALETLHLGLLPILVLNVATSATAYVTGASLILSASRSQYNYSYRSLSVFCSMDQAKILGSRATFVALSSLLLLRRVSFTTLVQLLAFIFALVVIDGRCFPNSKADYSVDVEQSIYDTLLDTPVRKEIDPEVIFESNSTKSTSFISTNILTTAGLFSLLLFAVLNFESKGIKNGQLTLDVDYHPATEMEIVISMYKEPLDSVNTIISRMKNIPQIPDDVRIHIYSKDADSDVRYIKTMTGAHNVTKLPNVGREGATYLHHITHNWDTLAKHTLFVQADIHNPREFFPRLEGYFDPQHTGMLSLGFSGQVCDGQSCGDRWGWKDTSGAIPEIYHQVYNQTASDVLLSYKGQFIASARRIRGIKKAIYERLLDELDDPQSWAHGEEYLQGREDSLDKPVFGYTLERLWNTLLQCSDMEVAWKCPTLLSGTRRGGWVGDCQCFDVGNEN</sequence>
<dbReference type="PANTHER" id="PTHR37490:SF1">
    <property type="entry name" value="GLYCOSYLTRANSFERASE 2-LIKE DOMAIN-CONTAINING PROTEIN"/>
    <property type="match status" value="1"/>
</dbReference>
<feature type="transmembrane region" description="Helical" evidence="1">
    <location>
        <begin position="78"/>
        <end position="97"/>
    </location>
</feature>